<reference evidence="7 8" key="1">
    <citation type="submission" date="2023-11" db="EMBL/GenBank/DDBJ databases">
        <title>Bacillus jintuensis, isolated from a mudflat on the Beibu Gulf coast.</title>
        <authorList>
            <person name="Li M."/>
        </authorList>
    </citation>
    <scope>NUCLEOTIDE SEQUENCE [LARGE SCALE GENOMIC DNA]</scope>
    <source>
        <strain evidence="7 8">31A1R</strain>
    </source>
</reference>
<evidence type="ECO:0000256" key="2">
    <source>
        <dbReference type="ARBA" id="ARBA00023015"/>
    </source>
</evidence>
<evidence type="ECO:0000259" key="5">
    <source>
        <dbReference type="Pfam" id="PF04542"/>
    </source>
</evidence>
<dbReference type="PANTHER" id="PTHR43133:SF51">
    <property type="entry name" value="RNA POLYMERASE SIGMA FACTOR"/>
    <property type="match status" value="1"/>
</dbReference>
<keyword evidence="8" id="KW-1185">Reference proteome</keyword>
<evidence type="ECO:0000259" key="6">
    <source>
        <dbReference type="Pfam" id="PF08281"/>
    </source>
</evidence>
<proteinExistence type="inferred from homology"/>
<dbReference type="EMBL" id="JAXOFX010000003">
    <property type="protein sequence ID" value="MDZ5471591.1"/>
    <property type="molecule type" value="Genomic_DNA"/>
</dbReference>
<accession>A0ABU5IWT2</accession>
<dbReference type="SUPFAM" id="SSF88946">
    <property type="entry name" value="Sigma2 domain of RNA polymerase sigma factors"/>
    <property type="match status" value="1"/>
</dbReference>
<evidence type="ECO:0000313" key="8">
    <source>
        <dbReference type="Proteomes" id="UP001290455"/>
    </source>
</evidence>
<evidence type="ECO:0000313" key="7">
    <source>
        <dbReference type="EMBL" id="MDZ5471591.1"/>
    </source>
</evidence>
<dbReference type="InterPro" id="IPR007627">
    <property type="entry name" value="RNA_pol_sigma70_r2"/>
</dbReference>
<keyword evidence="4" id="KW-0804">Transcription</keyword>
<organism evidence="7 8">
    <name type="scientific">Robertmurraya mangrovi</name>
    <dbReference type="NCBI Taxonomy" id="3098077"/>
    <lineage>
        <taxon>Bacteria</taxon>
        <taxon>Bacillati</taxon>
        <taxon>Bacillota</taxon>
        <taxon>Bacilli</taxon>
        <taxon>Bacillales</taxon>
        <taxon>Bacillaceae</taxon>
        <taxon>Robertmurraya</taxon>
    </lineage>
</organism>
<keyword evidence="3" id="KW-0731">Sigma factor</keyword>
<dbReference type="SUPFAM" id="SSF88659">
    <property type="entry name" value="Sigma3 and sigma4 domains of RNA polymerase sigma factors"/>
    <property type="match status" value="1"/>
</dbReference>
<dbReference type="Proteomes" id="UP001290455">
    <property type="component" value="Unassembled WGS sequence"/>
</dbReference>
<dbReference type="Pfam" id="PF08281">
    <property type="entry name" value="Sigma70_r4_2"/>
    <property type="match status" value="1"/>
</dbReference>
<comment type="caution">
    <text evidence="7">The sequence shown here is derived from an EMBL/GenBank/DDBJ whole genome shotgun (WGS) entry which is preliminary data.</text>
</comment>
<evidence type="ECO:0000256" key="1">
    <source>
        <dbReference type="ARBA" id="ARBA00010641"/>
    </source>
</evidence>
<dbReference type="InterPro" id="IPR014284">
    <property type="entry name" value="RNA_pol_sigma-70_dom"/>
</dbReference>
<feature type="domain" description="RNA polymerase sigma-70 region 2" evidence="5">
    <location>
        <begin position="28"/>
        <end position="88"/>
    </location>
</feature>
<sequence length="175" mass="20814">MVNIKQVRLARKGNHHAFQDILDEEKVKLYKMAYMYAKNEEDALEIFQETIYKALVSIKDLKEDKYFSTWITRILIHTAFDFIKKRNRIVPMNREVIEDRLPHQYSDVEDRIDLLESLGELDEKYKTVLMLRFFKDYTVKEIASILDCPEGTVKTNIHRGIQLLRGKIKEDCVNE</sequence>
<comment type="similarity">
    <text evidence="1">Belongs to the sigma-70 factor family. ECF subfamily.</text>
</comment>
<dbReference type="InterPro" id="IPR036388">
    <property type="entry name" value="WH-like_DNA-bd_sf"/>
</dbReference>
<name>A0ABU5IWT2_9BACI</name>
<dbReference type="InterPro" id="IPR013325">
    <property type="entry name" value="RNA_pol_sigma_r2"/>
</dbReference>
<evidence type="ECO:0000256" key="4">
    <source>
        <dbReference type="ARBA" id="ARBA00023163"/>
    </source>
</evidence>
<keyword evidence="2" id="KW-0805">Transcription regulation</keyword>
<dbReference type="InterPro" id="IPR039425">
    <property type="entry name" value="RNA_pol_sigma-70-like"/>
</dbReference>
<dbReference type="InterPro" id="IPR013249">
    <property type="entry name" value="RNA_pol_sigma70_r4_t2"/>
</dbReference>
<feature type="domain" description="RNA polymerase sigma factor 70 region 4 type 2" evidence="6">
    <location>
        <begin position="113"/>
        <end position="162"/>
    </location>
</feature>
<dbReference type="Gene3D" id="1.10.1740.10">
    <property type="match status" value="1"/>
</dbReference>
<dbReference type="Pfam" id="PF04542">
    <property type="entry name" value="Sigma70_r2"/>
    <property type="match status" value="1"/>
</dbReference>
<dbReference type="NCBIfam" id="TIGR02937">
    <property type="entry name" value="sigma70-ECF"/>
    <property type="match status" value="1"/>
</dbReference>
<dbReference type="Gene3D" id="1.10.10.10">
    <property type="entry name" value="Winged helix-like DNA-binding domain superfamily/Winged helix DNA-binding domain"/>
    <property type="match status" value="1"/>
</dbReference>
<protein>
    <submittedName>
        <fullName evidence="7">Sigma-70 family RNA polymerase sigma factor</fullName>
    </submittedName>
</protein>
<evidence type="ECO:0000256" key="3">
    <source>
        <dbReference type="ARBA" id="ARBA00023082"/>
    </source>
</evidence>
<dbReference type="RefSeq" id="WP_322445880.1">
    <property type="nucleotide sequence ID" value="NZ_JAXOFX010000003.1"/>
</dbReference>
<gene>
    <name evidence="7" type="ORF">SM124_07500</name>
</gene>
<dbReference type="PANTHER" id="PTHR43133">
    <property type="entry name" value="RNA POLYMERASE ECF-TYPE SIGMA FACTO"/>
    <property type="match status" value="1"/>
</dbReference>
<dbReference type="CDD" id="cd06171">
    <property type="entry name" value="Sigma70_r4"/>
    <property type="match status" value="1"/>
</dbReference>
<dbReference type="InterPro" id="IPR013324">
    <property type="entry name" value="RNA_pol_sigma_r3/r4-like"/>
</dbReference>